<evidence type="ECO:0000256" key="1">
    <source>
        <dbReference type="SAM" id="MobiDB-lite"/>
    </source>
</evidence>
<gene>
    <name evidence="2" type="ORF">Tci_008975</name>
</gene>
<proteinExistence type="predicted"/>
<name>A0A6L2JK77_TANCI</name>
<dbReference type="PANTHER" id="PTHR48449:SF1">
    <property type="entry name" value="DUF1985 DOMAIN-CONTAINING PROTEIN"/>
    <property type="match status" value="1"/>
</dbReference>
<keyword evidence="2" id="KW-0808">Transferase</keyword>
<dbReference type="SUPFAM" id="SSF54001">
    <property type="entry name" value="Cysteine proteinases"/>
    <property type="match status" value="1"/>
</dbReference>
<feature type="region of interest" description="Disordered" evidence="1">
    <location>
        <begin position="1"/>
        <end position="41"/>
    </location>
</feature>
<feature type="compositionally biased region" description="Basic and acidic residues" evidence="1">
    <location>
        <begin position="24"/>
        <end position="39"/>
    </location>
</feature>
<reference evidence="2" key="1">
    <citation type="journal article" date="2019" name="Sci. Rep.">
        <title>Draft genome of Tanacetum cinerariifolium, the natural source of mosquito coil.</title>
        <authorList>
            <person name="Yamashiro T."/>
            <person name="Shiraishi A."/>
            <person name="Satake H."/>
            <person name="Nakayama K."/>
        </authorList>
    </citation>
    <scope>NUCLEOTIDE SEQUENCE</scope>
</reference>
<protein>
    <submittedName>
        <fullName evidence="2">Phospholipase-like, aminotransferase-like mobile domain protein</fullName>
    </submittedName>
</protein>
<dbReference type="GO" id="GO:0008483">
    <property type="term" value="F:transaminase activity"/>
    <property type="evidence" value="ECO:0007669"/>
    <property type="project" value="UniProtKB-KW"/>
</dbReference>
<dbReference type="EMBL" id="BKCJ010000875">
    <property type="protein sequence ID" value="GEU36997.1"/>
    <property type="molecule type" value="Genomic_DNA"/>
</dbReference>
<dbReference type="PANTHER" id="PTHR48449">
    <property type="entry name" value="DUF1985 DOMAIN-CONTAINING PROTEIN"/>
    <property type="match status" value="1"/>
</dbReference>
<keyword evidence="2" id="KW-0032">Aminotransferase</keyword>
<dbReference type="InterPro" id="IPR038765">
    <property type="entry name" value="Papain-like_cys_pep_sf"/>
</dbReference>
<comment type="caution">
    <text evidence="2">The sequence shown here is derived from an EMBL/GenBank/DDBJ whole genome shotgun (WGS) entry which is preliminary data.</text>
</comment>
<organism evidence="2">
    <name type="scientific">Tanacetum cinerariifolium</name>
    <name type="common">Dalmatian daisy</name>
    <name type="synonym">Chrysanthemum cinerariifolium</name>
    <dbReference type="NCBI Taxonomy" id="118510"/>
    <lineage>
        <taxon>Eukaryota</taxon>
        <taxon>Viridiplantae</taxon>
        <taxon>Streptophyta</taxon>
        <taxon>Embryophyta</taxon>
        <taxon>Tracheophyta</taxon>
        <taxon>Spermatophyta</taxon>
        <taxon>Magnoliopsida</taxon>
        <taxon>eudicotyledons</taxon>
        <taxon>Gunneridae</taxon>
        <taxon>Pentapetalae</taxon>
        <taxon>asterids</taxon>
        <taxon>campanulids</taxon>
        <taxon>Asterales</taxon>
        <taxon>Asteraceae</taxon>
        <taxon>Asteroideae</taxon>
        <taxon>Anthemideae</taxon>
        <taxon>Anthemidinae</taxon>
        <taxon>Tanacetum</taxon>
    </lineage>
</organism>
<dbReference type="AlphaFoldDB" id="A0A6L2JK77"/>
<feature type="compositionally biased region" description="Acidic residues" evidence="1">
    <location>
        <begin position="1"/>
        <end position="17"/>
    </location>
</feature>
<accession>A0A6L2JK77</accession>
<dbReference type="Gene3D" id="3.40.395.10">
    <property type="entry name" value="Adenoviral Proteinase, Chain A"/>
    <property type="match status" value="1"/>
</dbReference>
<evidence type="ECO:0000313" key="2">
    <source>
        <dbReference type="EMBL" id="GEU36997.1"/>
    </source>
</evidence>
<sequence>MLVEQEIEEEGDADEHVEEVTAGDNDHGDDSAAHGEVPTRVKKLEKRNKVRVLKLRRLQRVGTSQRFYTSDDIVLDDESNQGRMIAKMDEDDVVVLKVDKEEDKEVADKDVKKAKVDESAQVQGRQAESQAKIYKIYMNHASKVLSMQEDETEPAEVQEVVDVVTTTKLIIEVVTAASETITIASLDYFKGMSYDDIRPIFENKFNSNVDFLLKIKEQMEEEENIAQQKINETPAERASMRRKLDEEVEDLKRPICTCLNLEESKNCTWSSKCQELEAIGIMWCAYHNLYNHATDFVDGKEEYNARVHIKSKLHYFLLLKDRLGLDRCVLFRETCFGRWFDITYFENEESHIHYMLQKQKISDNDHYDILLIYSVKGHTLHFGRLEFCLISGFKFGFLSFHKFTEGEITFRDRVFPKKIGEYLKNIDLLSLIEDEYRFSSLFDPDSIRKSLEDVPGLSISHSKIGRIMGDFFPCIRVIKMVNFFSFNVSPNQSANKDHVNELVDALDDLVDENGVVEVEKDLSEDEDLKVQKLEAKNKRLAEQRRIRFHKMKEQENDIKSSYFSNSTHMKPALEKFRTNKRKFAKVLRPPVEEDTYVKVFRIDKIKKKNNVLDQYMIEKCQQLKPWGEEDALIGLDDKHLGWLLDDVFIPINEPKRHRSLAQFHIQSRNVTFYDNQKIKGVEYRLWYLKMRSCLKTKLLVLLHRTGVISSKGINPNSYSIKFCQEHNVPQQGGLFGDCGVFVCLFFIG</sequence>